<protein>
    <submittedName>
        <fullName evidence="2">Uncharacterized protein</fullName>
    </submittedName>
</protein>
<proteinExistence type="predicted"/>
<feature type="compositionally biased region" description="Acidic residues" evidence="1">
    <location>
        <begin position="130"/>
        <end position="148"/>
    </location>
</feature>
<gene>
    <name evidence="2" type="ORF">EZS28_007779</name>
</gene>
<comment type="caution">
    <text evidence="2">The sequence shown here is derived from an EMBL/GenBank/DDBJ whole genome shotgun (WGS) entry which is preliminary data.</text>
</comment>
<dbReference type="Proteomes" id="UP000324800">
    <property type="component" value="Unassembled WGS sequence"/>
</dbReference>
<evidence type="ECO:0000256" key="1">
    <source>
        <dbReference type="SAM" id="MobiDB-lite"/>
    </source>
</evidence>
<sequence length="148" mass="17468">MIVDWNYVKMLIEKVAKVNENEEECNCVIDSALSNIISLFHQQHYKVKQERKLQLKLGKSVREQFEQEGGNEEIDSNQFVQSIDGIEDEEENNKPKLAMKQINNVKKDQTNKNDQELLEEREQLNQRMIEEDEELTEDDSTDHQDEDV</sequence>
<dbReference type="EMBL" id="SNRW01001362">
    <property type="protein sequence ID" value="KAA6396693.1"/>
    <property type="molecule type" value="Genomic_DNA"/>
</dbReference>
<feature type="region of interest" description="Disordered" evidence="1">
    <location>
        <begin position="62"/>
        <end position="95"/>
    </location>
</feature>
<evidence type="ECO:0000313" key="3">
    <source>
        <dbReference type="Proteomes" id="UP000324800"/>
    </source>
</evidence>
<dbReference type="AlphaFoldDB" id="A0A5J4WPS3"/>
<evidence type="ECO:0000313" key="2">
    <source>
        <dbReference type="EMBL" id="KAA6396693.1"/>
    </source>
</evidence>
<feature type="region of interest" description="Disordered" evidence="1">
    <location>
        <begin position="125"/>
        <end position="148"/>
    </location>
</feature>
<reference evidence="2 3" key="1">
    <citation type="submission" date="2019-03" db="EMBL/GenBank/DDBJ databases">
        <title>Single cell metagenomics reveals metabolic interactions within the superorganism composed of flagellate Streblomastix strix and complex community of Bacteroidetes bacteria on its surface.</title>
        <authorList>
            <person name="Treitli S.C."/>
            <person name="Kolisko M."/>
            <person name="Husnik F."/>
            <person name="Keeling P."/>
            <person name="Hampl V."/>
        </authorList>
    </citation>
    <scope>NUCLEOTIDE SEQUENCE [LARGE SCALE GENOMIC DNA]</scope>
    <source>
        <strain evidence="2">ST1C</strain>
    </source>
</reference>
<name>A0A5J4WPS3_9EUKA</name>
<organism evidence="2 3">
    <name type="scientific">Streblomastix strix</name>
    <dbReference type="NCBI Taxonomy" id="222440"/>
    <lineage>
        <taxon>Eukaryota</taxon>
        <taxon>Metamonada</taxon>
        <taxon>Preaxostyla</taxon>
        <taxon>Oxymonadida</taxon>
        <taxon>Streblomastigidae</taxon>
        <taxon>Streblomastix</taxon>
    </lineage>
</organism>
<accession>A0A5J4WPS3</accession>